<proteinExistence type="predicted"/>
<dbReference type="AlphaFoldDB" id="A0A8S1RDY3"/>
<gene>
    <name evidence="2" type="ORF">PSON_ATCC_30995.1.T1630034</name>
</gene>
<reference evidence="2" key="1">
    <citation type="submission" date="2021-01" db="EMBL/GenBank/DDBJ databases">
        <authorList>
            <consortium name="Genoscope - CEA"/>
            <person name="William W."/>
        </authorList>
    </citation>
    <scope>NUCLEOTIDE SEQUENCE</scope>
</reference>
<name>A0A8S1RDY3_9CILI</name>
<evidence type="ECO:0000313" key="3">
    <source>
        <dbReference type="Proteomes" id="UP000692954"/>
    </source>
</evidence>
<evidence type="ECO:0000256" key="1">
    <source>
        <dbReference type="SAM" id="SignalP"/>
    </source>
</evidence>
<accession>A0A8S1RDY3</accession>
<dbReference type="EMBL" id="CAJJDN010000163">
    <property type="protein sequence ID" value="CAD8125897.1"/>
    <property type="molecule type" value="Genomic_DNA"/>
</dbReference>
<organism evidence="2 3">
    <name type="scientific">Paramecium sonneborni</name>
    <dbReference type="NCBI Taxonomy" id="65129"/>
    <lineage>
        <taxon>Eukaryota</taxon>
        <taxon>Sar</taxon>
        <taxon>Alveolata</taxon>
        <taxon>Ciliophora</taxon>
        <taxon>Intramacronucleata</taxon>
        <taxon>Oligohymenophorea</taxon>
        <taxon>Peniculida</taxon>
        <taxon>Parameciidae</taxon>
        <taxon>Paramecium</taxon>
    </lineage>
</organism>
<protein>
    <recommendedName>
        <fullName evidence="4">Transmembrane protein</fullName>
    </recommendedName>
</protein>
<keyword evidence="3" id="KW-1185">Reference proteome</keyword>
<comment type="caution">
    <text evidence="2">The sequence shown here is derived from an EMBL/GenBank/DDBJ whole genome shotgun (WGS) entry which is preliminary data.</text>
</comment>
<dbReference type="Proteomes" id="UP000692954">
    <property type="component" value="Unassembled WGS sequence"/>
</dbReference>
<feature type="signal peptide" evidence="1">
    <location>
        <begin position="1"/>
        <end position="15"/>
    </location>
</feature>
<evidence type="ECO:0000313" key="2">
    <source>
        <dbReference type="EMBL" id="CAD8125897.1"/>
    </source>
</evidence>
<sequence>MIIVLLLLLPLQIETCNYLCLNFDQNNSEKCLSCSPKKIEQQSSSQKVIFVSNVILICLTCSFDNLNKCLSCGDPNLTNRILFNDKCQCLEGFFEIKTQYGQLKLLLSNEGQLYKEEIIDSLNGEFYHIVDDNLFFLAIKQHQPQGIGWDIGTNSQSYAQPYFRVINGKEYKFNLFQHFDNGNLLIQIVITDGPLIQNRMVLIFLERKLSEEDNYYMQCFCLISYKSESIIGNAELSQMQITQWVLQFHVLIQIVNNVDLTQKEMNIVNNVILISHIIGS</sequence>
<keyword evidence="1" id="KW-0732">Signal</keyword>
<feature type="chain" id="PRO_5035905570" description="Transmembrane protein" evidence="1">
    <location>
        <begin position="16"/>
        <end position="280"/>
    </location>
</feature>
<evidence type="ECO:0008006" key="4">
    <source>
        <dbReference type="Google" id="ProtNLM"/>
    </source>
</evidence>